<evidence type="ECO:0000313" key="2">
    <source>
        <dbReference type="Proteomes" id="UP000257109"/>
    </source>
</evidence>
<dbReference type="AlphaFoldDB" id="A0A371G9Q6"/>
<sequence>MWSRCRQQSDMTKKFSPTVQKLRLVTNSSQIERDPTKIAEDIGKEAYRLEHLDGKKIPRIGNATNLHFYYS</sequence>
<keyword evidence="2" id="KW-1185">Reference proteome</keyword>
<protein>
    <submittedName>
        <fullName evidence="1">Uncharacterized protein</fullName>
    </submittedName>
</protein>
<dbReference type="Proteomes" id="UP000257109">
    <property type="component" value="Unassembled WGS sequence"/>
</dbReference>
<evidence type="ECO:0000313" key="1">
    <source>
        <dbReference type="EMBL" id="RDX87288.1"/>
    </source>
</evidence>
<reference evidence="1" key="1">
    <citation type="submission" date="2018-05" db="EMBL/GenBank/DDBJ databases">
        <title>Draft genome of Mucuna pruriens seed.</title>
        <authorList>
            <person name="Nnadi N.E."/>
            <person name="Vos R."/>
            <person name="Hasami M.H."/>
            <person name="Devisetty U.K."/>
            <person name="Aguiy J.C."/>
        </authorList>
    </citation>
    <scope>NUCLEOTIDE SEQUENCE [LARGE SCALE GENOMIC DNA]</scope>
    <source>
        <strain evidence="1">JCA_2017</strain>
    </source>
</reference>
<dbReference type="OrthoDB" id="1433117at2759"/>
<proteinExistence type="predicted"/>
<accession>A0A371G9Q6</accession>
<organism evidence="1 2">
    <name type="scientific">Mucuna pruriens</name>
    <name type="common">Velvet bean</name>
    <name type="synonym">Dolichos pruriens</name>
    <dbReference type="NCBI Taxonomy" id="157652"/>
    <lineage>
        <taxon>Eukaryota</taxon>
        <taxon>Viridiplantae</taxon>
        <taxon>Streptophyta</taxon>
        <taxon>Embryophyta</taxon>
        <taxon>Tracheophyta</taxon>
        <taxon>Spermatophyta</taxon>
        <taxon>Magnoliopsida</taxon>
        <taxon>eudicotyledons</taxon>
        <taxon>Gunneridae</taxon>
        <taxon>Pentapetalae</taxon>
        <taxon>rosids</taxon>
        <taxon>fabids</taxon>
        <taxon>Fabales</taxon>
        <taxon>Fabaceae</taxon>
        <taxon>Papilionoideae</taxon>
        <taxon>50 kb inversion clade</taxon>
        <taxon>NPAAA clade</taxon>
        <taxon>indigoferoid/millettioid clade</taxon>
        <taxon>Phaseoleae</taxon>
        <taxon>Mucuna</taxon>
    </lineage>
</organism>
<gene>
    <name evidence="1" type="ORF">CR513_31267</name>
</gene>
<feature type="non-terminal residue" evidence="1">
    <location>
        <position position="1"/>
    </location>
</feature>
<dbReference type="EMBL" id="QJKJ01006272">
    <property type="protein sequence ID" value="RDX87288.1"/>
    <property type="molecule type" value="Genomic_DNA"/>
</dbReference>
<name>A0A371G9Q6_MUCPR</name>
<comment type="caution">
    <text evidence="1">The sequence shown here is derived from an EMBL/GenBank/DDBJ whole genome shotgun (WGS) entry which is preliminary data.</text>
</comment>